<comment type="subcellular location">
    <subcellularLocation>
        <location evidence="1">Cell outer membrane</location>
    </subcellularLocation>
</comment>
<evidence type="ECO:0000256" key="1">
    <source>
        <dbReference type="ARBA" id="ARBA00004442"/>
    </source>
</evidence>
<dbReference type="PANTHER" id="PTHR30329:SF20">
    <property type="entry name" value="EXPORTED PROTEIN"/>
    <property type="match status" value="1"/>
</dbReference>
<dbReference type="EMBL" id="SNXS01000003">
    <property type="protein sequence ID" value="TDP71103.1"/>
    <property type="molecule type" value="Genomic_DNA"/>
</dbReference>
<dbReference type="InterPro" id="IPR025511">
    <property type="entry name" value="DUF4398"/>
</dbReference>
<gene>
    <name evidence="7" type="ORF">DES47_10381</name>
</gene>
<dbReference type="PROSITE" id="PS51257">
    <property type="entry name" value="PROKAR_LIPOPROTEIN"/>
    <property type="match status" value="1"/>
</dbReference>
<sequence>MKTRLIVLSTLAAALAACSSVPARNGELESARSRVTAAGSNPQVTALAPDELKRANDSLRMADQAWTAGDKSYRVDHLAYLANQRAVIAQQTAMSKAAQAVTAGAAAERDKLRLEARTNEVDAAQQKLATAQQANVQKTAELAAADAAAQRDQARVARRDARVSDLEMQLQALNAKKTDKGMVVTLGDVLFDSGKSQLLPASSGNLGKLADFFKRNPQRSASIEGYTDSMGGDAANQALSERRAGAVKMALVSLGVSSDRLTTQAHGEAMPVASNDTASGRQMNRRVEIVFAQTADDVAVK</sequence>
<dbReference type="InterPro" id="IPR050330">
    <property type="entry name" value="Bact_OuterMem_StrucFunc"/>
</dbReference>
<feature type="chain" id="PRO_5020790461" evidence="5">
    <location>
        <begin position="24"/>
        <end position="301"/>
    </location>
</feature>
<protein>
    <submittedName>
        <fullName evidence="7">Outer membrane protein OmpA-like peptidoglycan-associated protein</fullName>
    </submittedName>
</protein>
<dbReference type="SUPFAM" id="SSF103088">
    <property type="entry name" value="OmpA-like"/>
    <property type="match status" value="1"/>
</dbReference>
<keyword evidence="2 3" id="KW-0472">Membrane</keyword>
<feature type="signal peptide" evidence="5">
    <location>
        <begin position="1"/>
        <end position="23"/>
    </location>
</feature>
<evidence type="ECO:0000256" key="4">
    <source>
        <dbReference type="SAM" id="Coils"/>
    </source>
</evidence>
<dbReference type="AlphaFoldDB" id="A0A4R6QLF5"/>
<evidence type="ECO:0000256" key="5">
    <source>
        <dbReference type="SAM" id="SignalP"/>
    </source>
</evidence>
<dbReference type="InterPro" id="IPR006664">
    <property type="entry name" value="OMP_bac"/>
</dbReference>
<dbReference type="RefSeq" id="WP_133700904.1">
    <property type="nucleotide sequence ID" value="NZ_SNXS01000003.1"/>
</dbReference>
<evidence type="ECO:0000259" key="6">
    <source>
        <dbReference type="PROSITE" id="PS51123"/>
    </source>
</evidence>
<feature type="domain" description="OmpA-like" evidence="6">
    <location>
        <begin position="178"/>
        <end position="295"/>
    </location>
</feature>
<proteinExistence type="predicted"/>
<evidence type="ECO:0000256" key="3">
    <source>
        <dbReference type="PROSITE-ProRule" id="PRU00473"/>
    </source>
</evidence>
<dbReference type="Pfam" id="PF14346">
    <property type="entry name" value="DUF4398"/>
    <property type="match status" value="1"/>
</dbReference>
<dbReference type="PRINTS" id="PR01021">
    <property type="entry name" value="OMPADOMAIN"/>
</dbReference>
<name>A0A4R6QLF5_9BURK</name>
<accession>A0A4R6QLF5</accession>
<comment type="caution">
    <text evidence="7">The sequence shown here is derived from an EMBL/GenBank/DDBJ whole genome shotgun (WGS) entry which is preliminary data.</text>
</comment>
<dbReference type="Pfam" id="PF00691">
    <property type="entry name" value="OmpA"/>
    <property type="match status" value="1"/>
</dbReference>
<feature type="coiled-coil region" evidence="4">
    <location>
        <begin position="114"/>
        <end position="176"/>
    </location>
</feature>
<keyword evidence="4" id="KW-0175">Coiled coil</keyword>
<organism evidence="7 8">
    <name type="scientific">Roseateles toxinivorans</name>
    <dbReference type="NCBI Taxonomy" id="270368"/>
    <lineage>
        <taxon>Bacteria</taxon>
        <taxon>Pseudomonadati</taxon>
        <taxon>Pseudomonadota</taxon>
        <taxon>Betaproteobacteria</taxon>
        <taxon>Burkholderiales</taxon>
        <taxon>Sphaerotilaceae</taxon>
        <taxon>Roseateles</taxon>
    </lineage>
</organism>
<dbReference type="CDD" id="cd07185">
    <property type="entry name" value="OmpA_C-like"/>
    <property type="match status" value="1"/>
</dbReference>
<evidence type="ECO:0000256" key="2">
    <source>
        <dbReference type="ARBA" id="ARBA00023136"/>
    </source>
</evidence>
<dbReference type="InParanoid" id="A0A4R6QLF5"/>
<dbReference type="Proteomes" id="UP000295361">
    <property type="component" value="Unassembled WGS sequence"/>
</dbReference>
<evidence type="ECO:0000313" key="7">
    <source>
        <dbReference type="EMBL" id="TDP71103.1"/>
    </source>
</evidence>
<dbReference type="PROSITE" id="PS51123">
    <property type="entry name" value="OMPA_2"/>
    <property type="match status" value="1"/>
</dbReference>
<dbReference type="OrthoDB" id="9782229at2"/>
<dbReference type="PANTHER" id="PTHR30329">
    <property type="entry name" value="STATOR ELEMENT OF FLAGELLAR MOTOR COMPLEX"/>
    <property type="match status" value="1"/>
</dbReference>
<dbReference type="GO" id="GO:0009279">
    <property type="term" value="C:cell outer membrane"/>
    <property type="evidence" value="ECO:0007669"/>
    <property type="project" value="UniProtKB-SubCell"/>
</dbReference>
<dbReference type="Gene3D" id="3.30.1330.60">
    <property type="entry name" value="OmpA-like domain"/>
    <property type="match status" value="1"/>
</dbReference>
<reference evidence="7 8" key="1">
    <citation type="submission" date="2019-03" db="EMBL/GenBank/DDBJ databases">
        <title>Genomic Encyclopedia of Type Strains, Phase IV (KMG-IV): sequencing the most valuable type-strain genomes for metagenomic binning, comparative biology and taxonomic classification.</title>
        <authorList>
            <person name="Goeker M."/>
        </authorList>
    </citation>
    <scope>NUCLEOTIDE SEQUENCE [LARGE SCALE GENOMIC DNA]</scope>
    <source>
        <strain evidence="7 8">DSM 16998</strain>
    </source>
</reference>
<keyword evidence="8" id="KW-1185">Reference proteome</keyword>
<evidence type="ECO:0000313" key="8">
    <source>
        <dbReference type="Proteomes" id="UP000295361"/>
    </source>
</evidence>
<dbReference type="InterPro" id="IPR036737">
    <property type="entry name" value="OmpA-like_sf"/>
</dbReference>
<dbReference type="InterPro" id="IPR006665">
    <property type="entry name" value="OmpA-like"/>
</dbReference>
<keyword evidence="5" id="KW-0732">Signal</keyword>